<proteinExistence type="predicted"/>
<evidence type="ECO:0000256" key="1">
    <source>
        <dbReference type="SAM" id="MobiDB-lite"/>
    </source>
</evidence>
<comment type="caution">
    <text evidence="3">The sequence shown here is derived from an EMBL/GenBank/DDBJ whole genome shotgun (WGS) entry which is preliminary data.</text>
</comment>
<sequence>MRAPTGGPASRAPRGARAVAAALAAGALAALAAAGAPPRAEAAARDWRYALHDSLPDLAAPPDSAVLVLVREQFVRKNPLPPERITLDGAPHAWLPQRAFHVARVAPGLRRLGGLFGAPDLVLGCAPGRTLLLRLRETIDEEDRLRMRWILDDPAVAPELVRAAALPLAVPTARGVAEIAKRAARGASAAPPDTAGAPADTALTLSLAEIWFEHPLDPMNLRRDFSILTGELTLGGGRLAYLQRHRRGEVRVSIPLDSIESVRFGGTRYVGSAPWIDIVYREGAGRWRASFADASPANPEGTYNRIFGALALRRRSAAPRRPARGRRAAARRQSRGVLRLRTTPGSSTST</sequence>
<feature type="compositionally biased region" description="Basic residues" evidence="1">
    <location>
        <begin position="315"/>
        <end position="334"/>
    </location>
</feature>
<reference evidence="3" key="1">
    <citation type="journal article" date="2020" name="mSystems">
        <title>Genome- and Community-Level Interaction Insights into Carbon Utilization and Element Cycling Functions of Hydrothermarchaeota in Hydrothermal Sediment.</title>
        <authorList>
            <person name="Zhou Z."/>
            <person name="Liu Y."/>
            <person name="Xu W."/>
            <person name="Pan J."/>
            <person name="Luo Z.H."/>
            <person name="Li M."/>
        </authorList>
    </citation>
    <scope>NUCLEOTIDE SEQUENCE [LARGE SCALE GENOMIC DNA]</scope>
    <source>
        <strain evidence="3">SpSt-381</strain>
    </source>
</reference>
<evidence type="ECO:0000313" key="3">
    <source>
        <dbReference type="EMBL" id="HGZ43076.1"/>
    </source>
</evidence>
<gene>
    <name evidence="3" type="ORF">ENR23_06575</name>
</gene>
<feature type="signal peptide" evidence="2">
    <location>
        <begin position="1"/>
        <end position="32"/>
    </location>
</feature>
<dbReference type="AlphaFoldDB" id="A0A832I3I5"/>
<organism evidence="3">
    <name type="scientific">Eiseniibacteriota bacterium</name>
    <dbReference type="NCBI Taxonomy" id="2212470"/>
    <lineage>
        <taxon>Bacteria</taxon>
        <taxon>Candidatus Eiseniibacteriota</taxon>
    </lineage>
</organism>
<accession>A0A832I3I5</accession>
<feature type="chain" id="PRO_5032624056" evidence="2">
    <location>
        <begin position="33"/>
        <end position="350"/>
    </location>
</feature>
<protein>
    <submittedName>
        <fullName evidence="3">Uncharacterized protein</fullName>
    </submittedName>
</protein>
<keyword evidence="2" id="KW-0732">Signal</keyword>
<dbReference type="EMBL" id="DSQF01000012">
    <property type="protein sequence ID" value="HGZ43076.1"/>
    <property type="molecule type" value="Genomic_DNA"/>
</dbReference>
<evidence type="ECO:0000256" key="2">
    <source>
        <dbReference type="SAM" id="SignalP"/>
    </source>
</evidence>
<name>A0A832I3I5_UNCEI</name>
<feature type="region of interest" description="Disordered" evidence="1">
    <location>
        <begin position="315"/>
        <end position="350"/>
    </location>
</feature>